<keyword evidence="3 7" id="KW-0560">Oxidoreductase</keyword>
<evidence type="ECO:0000259" key="9">
    <source>
        <dbReference type="Pfam" id="PF00171"/>
    </source>
</evidence>
<evidence type="ECO:0000256" key="3">
    <source>
        <dbReference type="ARBA" id="ARBA00023002"/>
    </source>
</evidence>
<comment type="catalytic activity">
    <reaction evidence="5 8">
        <text>succinate semialdehyde + NAD(+) + H2O = succinate + NADH + 2 H(+)</text>
        <dbReference type="Rhea" id="RHEA:13217"/>
        <dbReference type="ChEBI" id="CHEBI:15377"/>
        <dbReference type="ChEBI" id="CHEBI:15378"/>
        <dbReference type="ChEBI" id="CHEBI:30031"/>
        <dbReference type="ChEBI" id="CHEBI:57540"/>
        <dbReference type="ChEBI" id="CHEBI:57706"/>
        <dbReference type="ChEBI" id="CHEBI:57945"/>
        <dbReference type="EC" id="1.2.1.16"/>
    </reaction>
</comment>
<dbReference type="EMBL" id="AOGT01001865">
    <property type="protein sequence ID" value="EMG46823.1"/>
    <property type="molecule type" value="Genomic_DNA"/>
</dbReference>
<dbReference type="SUPFAM" id="SSF53720">
    <property type="entry name" value="ALDH-like"/>
    <property type="match status" value="1"/>
</dbReference>
<dbReference type="InterPro" id="IPR016160">
    <property type="entry name" value="Ald_DH_CS_CYS"/>
</dbReference>
<gene>
    <name evidence="10" type="ORF">G210_2918</name>
</gene>
<dbReference type="InterPro" id="IPR015590">
    <property type="entry name" value="Aldehyde_DH_dom"/>
</dbReference>
<organism evidence="10 11">
    <name type="scientific">Candida maltosa (strain Xu316)</name>
    <name type="common">Yeast</name>
    <dbReference type="NCBI Taxonomy" id="1245528"/>
    <lineage>
        <taxon>Eukaryota</taxon>
        <taxon>Fungi</taxon>
        <taxon>Dikarya</taxon>
        <taxon>Ascomycota</taxon>
        <taxon>Saccharomycotina</taxon>
        <taxon>Pichiomycetes</taxon>
        <taxon>Debaryomycetaceae</taxon>
        <taxon>Candida/Lodderomyces clade</taxon>
        <taxon>Candida</taxon>
    </lineage>
</organism>
<dbReference type="NCBIfam" id="TIGR01780">
    <property type="entry name" value="SSADH"/>
    <property type="match status" value="1"/>
</dbReference>
<dbReference type="PANTHER" id="PTHR43353:SF5">
    <property type="entry name" value="SUCCINATE-SEMIALDEHYDE DEHYDROGENASE, MITOCHONDRIAL"/>
    <property type="match status" value="1"/>
</dbReference>
<dbReference type="Gene3D" id="3.40.309.10">
    <property type="entry name" value="Aldehyde Dehydrogenase, Chain A, domain 2"/>
    <property type="match status" value="1"/>
</dbReference>
<dbReference type="GO" id="GO:0009450">
    <property type="term" value="P:gamma-aminobutyric acid catabolic process"/>
    <property type="evidence" value="ECO:0007669"/>
    <property type="project" value="UniProtKB-UniPathway"/>
</dbReference>
<dbReference type="FunFam" id="3.40.605.10:FF:000005">
    <property type="entry name" value="Succinate-semialdehyde dehydrogenase I"/>
    <property type="match status" value="1"/>
</dbReference>
<name>M3J4A4_CANMX</name>
<dbReference type="InterPro" id="IPR029510">
    <property type="entry name" value="Ald_DH_CS_GLU"/>
</dbReference>
<dbReference type="UniPathway" id="UPA00733"/>
<dbReference type="GO" id="GO:0005737">
    <property type="term" value="C:cytoplasm"/>
    <property type="evidence" value="ECO:0007669"/>
    <property type="project" value="TreeGrafter"/>
</dbReference>
<evidence type="ECO:0000256" key="5">
    <source>
        <dbReference type="ARBA" id="ARBA00052698"/>
    </source>
</evidence>
<dbReference type="STRING" id="1245528.M3J4A4"/>
<evidence type="ECO:0000256" key="4">
    <source>
        <dbReference type="ARBA" id="ARBA00050387"/>
    </source>
</evidence>
<comment type="catalytic activity">
    <reaction evidence="4 8">
        <text>succinate semialdehyde + NADP(+) + H2O = succinate + NADPH + 2 H(+)</text>
        <dbReference type="Rhea" id="RHEA:13213"/>
        <dbReference type="ChEBI" id="CHEBI:15377"/>
        <dbReference type="ChEBI" id="CHEBI:15378"/>
        <dbReference type="ChEBI" id="CHEBI:30031"/>
        <dbReference type="ChEBI" id="CHEBI:57706"/>
        <dbReference type="ChEBI" id="CHEBI:57783"/>
        <dbReference type="ChEBI" id="CHEBI:58349"/>
        <dbReference type="EC" id="1.2.1.16"/>
    </reaction>
</comment>
<dbReference type="PROSITE" id="PS00687">
    <property type="entry name" value="ALDEHYDE_DEHYDR_GLU"/>
    <property type="match status" value="1"/>
</dbReference>
<dbReference type="PANTHER" id="PTHR43353">
    <property type="entry name" value="SUCCINATE-SEMIALDEHYDE DEHYDROGENASE, MITOCHONDRIAL"/>
    <property type="match status" value="1"/>
</dbReference>
<dbReference type="OMA" id="GQMCICT"/>
<reference evidence="10 11" key="1">
    <citation type="submission" date="2013-02" db="EMBL/GenBank/DDBJ databases">
        <title>Genome sequence of Candida maltosa Xu316, a potential industrial strain for xylitol and ethanol production.</title>
        <authorList>
            <person name="Yu J."/>
            <person name="Wang Q."/>
            <person name="Geng X."/>
            <person name="Bao W."/>
            <person name="He P."/>
            <person name="Cai J."/>
        </authorList>
    </citation>
    <scope>NUCLEOTIDE SEQUENCE [LARGE SCALE GENOMIC DNA]</scope>
    <source>
        <strain evidence="11">Xu316</strain>
    </source>
</reference>
<accession>M3J4A4</accession>
<dbReference type="HOGENOM" id="CLU_005391_5_1_1"/>
<feature type="domain" description="Aldehyde dehydrogenase" evidence="9">
    <location>
        <begin position="33"/>
        <end position="497"/>
    </location>
</feature>
<dbReference type="InterPro" id="IPR050740">
    <property type="entry name" value="Aldehyde_DH_Superfamily"/>
</dbReference>
<evidence type="ECO:0000256" key="7">
    <source>
        <dbReference type="RuleBase" id="RU003345"/>
    </source>
</evidence>
<evidence type="ECO:0000256" key="6">
    <source>
        <dbReference type="PROSITE-ProRule" id="PRU10007"/>
    </source>
</evidence>
<dbReference type="AlphaFoldDB" id="M3J4A4"/>
<dbReference type="Pfam" id="PF00171">
    <property type="entry name" value="Aldedh"/>
    <property type="match status" value="1"/>
</dbReference>
<dbReference type="Gene3D" id="3.40.605.10">
    <property type="entry name" value="Aldehyde Dehydrogenase, Chain A, domain 1"/>
    <property type="match status" value="1"/>
</dbReference>
<dbReference type="Proteomes" id="UP000011777">
    <property type="component" value="Unassembled WGS sequence"/>
</dbReference>
<dbReference type="InterPro" id="IPR016161">
    <property type="entry name" value="Ald_DH/histidinol_DH"/>
</dbReference>
<proteinExistence type="inferred from homology"/>
<evidence type="ECO:0000256" key="1">
    <source>
        <dbReference type="ARBA" id="ARBA00005176"/>
    </source>
</evidence>
<dbReference type="InterPro" id="IPR016163">
    <property type="entry name" value="Ald_DH_C"/>
</dbReference>
<keyword evidence="11" id="KW-1185">Reference proteome</keyword>
<dbReference type="eggNOG" id="KOG2451">
    <property type="taxonomic scope" value="Eukaryota"/>
</dbReference>
<evidence type="ECO:0000256" key="2">
    <source>
        <dbReference type="ARBA" id="ARBA00009986"/>
    </source>
</evidence>
<dbReference type="PROSITE" id="PS00070">
    <property type="entry name" value="ALDEHYDE_DEHYDR_CYS"/>
    <property type="match status" value="1"/>
</dbReference>
<dbReference type="GO" id="GO:0004777">
    <property type="term" value="F:succinate-semialdehyde dehydrogenase (NAD+) activity"/>
    <property type="evidence" value="ECO:0007669"/>
    <property type="project" value="UniProtKB-UniRule"/>
</dbReference>
<dbReference type="FunFam" id="3.40.309.10:FF:000004">
    <property type="entry name" value="Succinate-semialdehyde dehydrogenase I"/>
    <property type="match status" value="1"/>
</dbReference>
<evidence type="ECO:0000313" key="10">
    <source>
        <dbReference type="EMBL" id="EMG46823.1"/>
    </source>
</evidence>
<dbReference type="InterPro" id="IPR010102">
    <property type="entry name" value="Succ_semiAld_DH"/>
</dbReference>
<comment type="similarity">
    <text evidence="2 7">Belongs to the aldehyde dehydrogenase family.</text>
</comment>
<evidence type="ECO:0000256" key="8">
    <source>
        <dbReference type="RuleBase" id="RU365091"/>
    </source>
</evidence>
<feature type="active site" evidence="6">
    <location>
        <position position="274"/>
    </location>
</feature>
<comment type="caution">
    <text evidence="10">The sequence shown here is derived from an EMBL/GenBank/DDBJ whole genome shotgun (WGS) entry which is preliminary data.</text>
</comment>
<feature type="non-terminal residue" evidence="10">
    <location>
        <position position="1"/>
    </location>
</feature>
<sequence length="504" mass="54247">MVSKSTIESSAKVLSTFSNPNLIKTDGFANGKWIKSSSGETFKVTNPALYPNPEGEIATVQSLSVDDYKQTIDDAYTAFQKFKRTTGRSRSDLLLKLYNLMIENKEDLAKLVVLENGKPYADALGEVAYAASFFQWFSEEAPRIYGDIIPSANGKNRILTFKQPVGVCGILTPWNFPLAMITRKVGAAVATGCTTVIRPASETPLSALALAYLAEKAGFPPGVINVLPCARSSVVGKLITEHPLIKKVSFTGSTPVGKILMEQSASTLKKLSFELGGNAPFIVFEDADIDKAIAGVIISKFRSSGQTCVCANRVFVHEKVYDEFSKKLVEKLSQTVMGNGLDPQVTHGPVVNEKSMKKVREHIDDAVGKGAKILFGGEKRPDLGANFHDLTLLGDVTPEMVICHDETFGPVAPLIKFSTDEEVIQMANDTNVGLAGYFFSQDVGKVFKIAEELNVGMIGVNTGAISESALPFGGVGESGFGREGSKYGVDDYLVIKSAVLGNIE</sequence>
<dbReference type="EC" id="1.2.1.16" evidence="8"/>
<evidence type="ECO:0000313" key="11">
    <source>
        <dbReference type="Proteomes" id="UP000011777"/>
    </source>
</evidence>
<protein>
    <recommendedName>
        <fullName evidence="8">Succinate-semialdehyde dehydrogenase</fullName>
        <ecNumber evidence="8">1.2.1.16</ecNumber>
    </recommendedName>
</protein>
<dbReference type="CDD" id="cd07103">
    <property type="entry name" value="ALDH_F5_SSADH_GabD"/>
    <property type="match status" value="1"/>
</dbReference>
<dbReference type="InterPro" id="IPR016162">
    <property type="entry name" value="Ald_DH_N"/>
</dbReference>
<dbReference type="OrthoDB" id="310895at2759"/>
<comment type="pathway">
    <text evidence="1 8">Amino-acid degradation; 4-aminobutanoate degradation.</text>
</comment>
<dbReference type="GO" id="GO:0036243">
    <property type="term" value="F:succinate-semialdehyde dehydrogenase (NADP+) activity"/>
    <property type="evidence" value="ECO:0007669"/>
    <property type="project" value="RHEA"/>
</dbReference>